<dbReference type="Pfam" id="PF00587">
    <property type="entry name" value="tRNA-synt_2b"/>
    <property type="match status" value="1"/>
</dbReference>
<dbReference type="GO" id="GO:0046872">
    <property type="term" value="F:metal ion binding"/>
    <property type="evidence" value="ECO:0007669"/>
    <property type="project" value="UniProtKB-KW"/>
</dbReference>
<dbReference type="CDD" id="cd00860">
    <property type="entry name" value="ThrRS_anticodon"/>
    <property type="match status" value="1"/>
</dbReference>
<gene>
    <name evidence="13" type="primary">thrS</name>
    <name evidence="15" type="ORF">A2397_00530</name>
</gene>
<dbReference type="PRINTS" id="PR01047">
    <property type="entry name" value="TRNASYNTHTHR"/>
</dbReference>
<dbReference type="InterPro" id="IPR004154">
    <property type="entry name" value="Anticodon-bd"/>
</dbReference>
<dbReference type="Gene3D" id="3.40.50.800">
    <property type="entry name" value="Anticodon-binding domain"/>
    <property type="match status" value="1"/>
</dbReference>
<protein>
    <recommendedName>
        <fullName evidence="13">Threonine--tRNA ligase</fullName>
        <ecNumber evidence="13">6.1.1.3</ecNumber>
    </recommendedName>
    <alternativeName>
        <fullName evidence="13">Threonyl-tRNA synthetase</fullName>
        <shortName evidence="13">ThrRS</shortName>
    </alternativeName>
</protein>
<evidence type="ECO:0000256" key="9">
    <source>
        <dbReference type="ARBA" id="ARBA00022884"/>
    </source>
</evidence>
<keyword evidence="11 13" id="KW-0030">Aminoacyl-tRNA synthetase</keyword>
<dbReference type="SUPFAM" id="SSF55681">
    <property type="entry name" value="Class II aaRS and biotin synthetases"/>
    <property type="match status" value="1"/>
</dbReference>
<evidence type="ECO:0000256" key="12">
    <source>
        <dbReference type="ARBA" id="ARBA00049515"/>
    </source>
</evidence>
<dbReference type="PANTHER" id="PTHR11451">
    <property type="entry name" value="THREONINE-TRNA LIGASE"/>
    <property type="match status" value="1"/>
</dbReference>
<evidence type="ECO:0000313" key="16">
    <source>
        <dbReference type="Proteomes" id="UP000176424"/>
    </source>
</evidence>
<accession>A0A1F4ZWS5</accession>
<evidence type="ECO:0000256" key="5">
    <source>
        <dbReference type="ARBA" id="ARBA00022723"/>
    </source>
</evidence>
<dbReference type="FunFam" id="3.30.980.10:FF:000005">
    <property type="entry name" value="Threonyl-tRNA synthetase, mitochondrial"/>
    <property type="match status" value="1"/>
</dbReference>
<dbReference type="AlphaFoldDB" id="A0A1F4ZWS5"/>
<keyword evidence="8 13" id="KW-0067">ATP-binding</keyword>
<dbReference type="Gene3D" id="3.30.54.20">
    <property type="match status" value="1"/>
</dbReference>
<dbReference type="STRING" id="1797263.A2397_00530"/>
<evidence type="ECO:0000256" key="8">
    <source>
        <dbReference type="ARBA" id="ARBA00022840"/>
    </source>
</evidence>
<sequence length="602" mass="69466">MSKKLDEKFSKLDSSAQVLLKLRHTSEHVLHAAMQNLFPQLKKAMGPATDEGFYFDFDLDQKISEDLFPEIEKEMQKIINTKAKMVHENITPEAAKKLFSKNPYKLEWLSDIQKRGESVSIFRMIDPSGDEIDVDLCSGPHLDSVDQIKAFKLLTVAGAYWHGDEKNKMLTRIYGTCWPTQRELDEYLNRLEEAKRRDHRIIGKDLNLFVFSDLVGKGLPLLTSKGATIRRELERFVVDEELKRGYQHVVTPPLAKTELYKTSGHYPYYKDTMYPVMKVDEEELILRPMTCPHHFMLYKSSGHSYKELPIRMAELSPQFRYEKSGELTGLMRVRMFSLADAHIFATKDQAKQVISEVLDLIQFANEIFGMTKGEDYRYRLSLGDRKDDKKYFKDDAAWDLAEDVLREVLTERHEPFFEAPGEAAFYGPKIDVQVKKISGHEETAFTVQYDFVMPKRFDLKYTDNEGKEAQPIVIHRSSIGAFERTMAFLIEKYAGAFPTWLSPIQAIVIPISDKHLDYANGLYDQLKKQGIRVELNDKNEPLNARIRDAEMQKIPYILVVGDREAEQNTVSVRSRSQKGQNVVPVSEFVEKIKSEIFNKALA</sequence>
<dbReference type="InterPro" id="IPR002314">
    <property type="entry name" value="aa-tRNA-synt_IIb"/>
</dbReference>
<evidence type="ECO:0000256" key="2">
    <source>
        <dbReference type="ARBA" id="ARBA00022490"/>
    </source>
</evidence>
<dbReference type="InterPro" id="IPR018163">
    <property type="entry name" value="Thr/Ala-tRNA-synth_IIc_edit"/>
</dbReference>
<dbReference type="Pfam" id="PF07973">
    <property type="entry name" value="tRNA_SAD"/>
    <property type="match status" value="1"/>
</dbReference>
<dbReference type="GO" id="GO:0005524">
    <property type="term" value="F:ATP binding"/>
    <property type="evidence" value="ECO:0007669"/>
    <property type="project" value="UniProtKB-UniRule"/>
</dbReference>
<dbReference type="InterPro" id="IPR036621">
    <property type="entry name" value="Anticodon-bd_dom_sf"/>
</dbReference>
<dbReference type="PROSITE" id="PS50862">
    <property type="entry name" value="AA_TRNA_LIGASE_II"/>
    <property type="match status" value="1"/>
</dbReference>
<keyword evidence="2 13" id="KW-0963">Cytoplasm</keyword>
<dbReference type="SUPFAM" id="SSF55186">
    <property type="entry name" value="ThrRS/AlaRS common domain"/>
    <property type="match status" value="1"/>
</dbReference>
<dbReference type="SMART" id="SM00863">
    <property type="entry name" value="tRNA_SAD"/>
    <property type="match status" value="1"/>
</dbReference>
<comment type="catalytic activity">
    <reaction evidence="12 13">
        <text>tRNA(Thr) + L-threonine + ATP = L-threonyl-tRNA(Thr) + AMP + diphosphate + H(+)</text>
        <dbReference type="Rhea" id="RHEA:24624"/>
        <dbReference type="Rhea" id="RHEA-COMP:9670"/>
        <dbReference type="Rhea" id="RHEA-COMP:9704"/>
        <dbReference type="ChEBI" id="CHEBI:15378"/>
        <dbReference type="ChEBI" id="CHEBI:30616"/>
        <dbReference type="ChEBI" id="CHEBI:33019"/>
        <dbReference type="ChEBI" id="CHEBI:57926"/>
        <dbReference type="ChEBI" id="CHEBI:78442"/>
        <dbReference type="ChEBI" id="CHEBI:78534"/>
        <dbReference type="ChEBI" id="CHEBI:456215"/>
        <dbReference type="EC" id="6.1.1.3"/>
    </reaction>
</comment>
<evidence type="ECO:0000256" key="13">
    <source>
        <dbReference type="HAMAP-Rule" id="MF_00184"/>
    </source>
</evidence>
<dbReference type="GO" id="GO:0005737">
    <property type="term" value="C:cytoplasm"/>
    <property type="evidence" value="ECO:0007669"/>
    <property type="project" value="UniProtKB-SubCell"/>
</dbReference>
<evidence type="ECO:0000256" key="1">
    <source>
        <dbReference type="ARBA" id="ARBA00008226"/>
    </source>
</evidence>
<comment type="subunit">
    <text evidence="13">Homodimer.</text>
</comment>
<dbReference type="PANTHER" id="PTHR11451:SF56">
    <property type="entry name" value="THREONINE--TRNA LIGASE 1"/>
    <property type="match status" value="1"/>
</dbReference>
<dbReference type="NCBIfam" id="TIGR00418">
    <property type="entry name" value="thrS"/>
    <property type="match status" value="1"/>
</dbReference>
<evidence type="ECO:0000256" key="3">
    <source>
        <dbReference type="ARBA" id="ARBA00022555"/>
    </source>
</evidence>
<dbReference type="FunFam" id="3.30.930.10:FF:000002">
    <property type="entry name" value="Threonine--tRNA ligase"/>
    <property type="match status" value="1"/>
</dbReference>
<reference evidence="15 16" key="1">
    <citation type="journal article" date="2016" name="Nat. Commun.">
        <title>Thousands of microbial genomes shed light on interconnected biogeochemical processes in an aquifer system.</title>
        <authorList>
            <person name="Anantharaman K."/>
            <person name="Brown C.T."/>
            <person name="Hug L.A."/>
            <person name="Sharon I."/>
            <person name="Castelle C.J."/>
            <person name="Probst A.J."/>
            <person name="Thomas B.C."/>
            <person name="Singh A."/>
            <person name="Wilkins M.J."/>
            <person name="Karaoz U."/>
            <person name="Brodie E.L."/>
            <person name="Williams K.H."/>
            <person name="Hubbard S.S."/>
            <person name="Banfield J.F."/>
        </authorList>
    </citation>
    <scope>NUCLEOTIDE SEQUENCE [LARGE SCALE GENOMIC DNA]</scope>
</reference>
<dbReference type="InterPro" id="IPR045864">
    <property type="entry name" value="aa-tRNA-synth_II/BPL/LPL"/>
</dbReference>
<dbReference type="InterPro" id="IPR012947">
    <property type="entry name" value="tRNA_SAD"/>
</dbReference>
<keyword evidence="10 13" id="KW-0648">Protein biosynthesis</keyword>
<dbReference type="InterPro" id="IPR006195">
    <property type="entry name" value="aa-tRNA-synth_II"/>
</dbReference>
<keyword evidence="4 13" id="KW-0436">Ligase</keyword>
<dbReference type="GO" id="GO:0004829">
    <property type="term" value="F:threonine-tRNA ligase activity"/>
    <property type="evidence" value="ECO:0007669"/>
    <property type="project" value="UniProtKB-UniRule"/>
</dbReference>
<dbReference type="HAMAP" id="MF_00184">
    <property type="entry name" value="Thr_tRNA_synth"/>
    <property type="match status" value="1"/>
</dbReference>
<dbReference type="EMBL" id="MEXR01000004">
    <property type="protein sequence ID" value="OGD10528.1"/>
    <property type="molecule type" value="Genomic_DNA"/>
</dbReference>
<keyword evidence="3 13" id="KW-0820">tRNA-binding</keyword>
<comment type="subcellular location">
    <subcellularLocation>
        <location evidence="13">Cytoplasm</location>
    </subcellularLocation>
</comment>
<evidence type="ECO:0000256" key="7">
    <source>
        <dbReference type="ARBA" id="ARBA00022833"/>
    </source>
</evidence>
<feature type="binding site" evidence="13">
    <location>
        <position position="475"/>
    </location>
    <ligand>
        <name>Zn(2+)</name>
        <dbReference type="ChEBI" id="CHEBI:29105"/>
        <note>catalytic</note>
    </ligand>
</feature>
<proteinExistence type="inferred from homology"/>
<feature type="domain" description="Aminoacyl-transfer RNA synthetases class-II family profile" evidence="14">
    <location>
        <begin position="226"/>
        <end position="498"/>
    </location>
</feature>
<keyword evidence="6 13" id="KW-0547">Nucleotide-binding</keyword>
<dbReference type="GO" id="GO:0000049">
    <property type="term" value="F:tRNA binding"/>
    <property type="evidence" value="ECO:0007669"/>
    <property type="project" value="UniProtKB-KW"/>
</dbReference>
<keyword evidence="5 13" id="KW-0479">Metal-binding</keyword>
<evidence type="ECO:0000256" key="6">
    <source>
        <dbReference type="ARBA" id="ARBA00022741"/>
    </source>
</evidence>
<dbReference type="Gene3D" id="3.30.930.10">
    <property type="entry name" value="Bira Bifunctional Protein, Domain 2"/>
    <property type="match status" value="1"/>
</dbReference>
<dbReference type="InterPro" id="IPR033728">
    <property type="entry name" value="ThrRS_core"/>
</dbReference>
<evidence type="ECO:0000256" key="10">
    <source>
        <dbReference type="ARBA" id="ARBA00022917"/>
    </source>
</evidence>
<dbReference type="FunFam" id="3.40.50.800:FF:000001">
    <property type="entry name" value="Threonine--tRNA ligase"/>
    <property type="match status" value="1"/>
</dbReference>
<evidence type="ECO:0000259" key="14">
    <source>
        <dbReference type="PROSITE" id="PS50862"/>
    </source>
</evidence>
<dbReference type="Pfam" id="PF03129">
    <property type="entry name" value="HGTP_anticodon"/>
    <property type="match status" value="1"/>
</dbReference>
<dbReference type="InterPro" id="IPR047246">
    <property type="entry name" value="ThrRS_anticodon"/>
</dbReference>
<dbReference type="CDD" id="cd00771">
    <property type="entry name" value="ThrRS_core"/>
    <property type="match status" value="1"/>
</dbReference>
<dbReference type="GO" id="GO:0006435">
    <property type="term" value="P:threonyl-tRNA aminoacylation"/>
    <property type="evidence" value="ECO:0007669"/>
    <property type="project" value="UniProtKB-UniRule"/>
</dbReference>
<dbReference type="SUPFAM" id="SSF52954">
    <property type="entry name" value="Class II aaRS ABD-related"/>
    <property type="match status" value="1"/>
</dbReference>
<comment type="similarity">
    <text evidence="1 13">Belongs to the class-II aminoacyl-tRNA synthetase family.</text>
</comment>
<dbReference type="Proteomes" id="UP000176424">
    <property type="component" value="Unassembled WGS sequence"/>
</dbReference>
<dbReference type="EC" id="6.1.1.3" evidence="13"/>
<keyword evidence="7 13" id="KW-0862">Zinc</keyword>
<evidence type="ECO:0000256" key="4">
    <source>
        <dbReference type="ARBA" id="ARBA00022598"/>
    </source>
</evidence>
<organism evidence="15 16">
    <name type="scientific">Candidatus Amesbacteria bacterium RIFOXYB1_FULL_44_23</name>
    <dbReference type="NCBI Taxonomy" id="1797263"/>
    <lineage>
        <taxon>Bacteria</taxon>
        <taxon>Candidatus Amesiibacteriota</taxon>
    </lineage>
</organism>
<name>A0A1F4ZWS5_9BACT</name>
<comment type="cofactor">
    <cofactor evidence="13">
        <name>Zn(2+)</name>
        <dbReference type="ChEBI" id="CHEBI:29105"/>
    </cofactor>
    <text evidence="13">Binds 1 zinc ion per subunit.</text>
</comment>
<keyword evidence="9 13" id="KW-0694">RNA-binding</keyword>
<evidence type="ECO:0000313" key="15">
    <source>
        <dbReference type="EMBL" id="OGD10528.1"/>
    </source>
</evidence>
<comment type="caution">
    <text evidence="15">The sequence shown here is derived from an EMBL/GenBank/DDBJ whole genome shotgun (WGS) entry which is preliminary data.</text>
</comment>
<dbReference type="InterPro" id="IPR002320">
    <property type="entry name" value="Thr-tRNA-ligase_IIa"/>
</dbReference>
<feature type="binding site" evidence="13">
    <location>
        <position position="291"/>
    </location>
    <ligand>
        <name>Zn(2+)</name>
        <dbReference type="ChEBI" id="CHEBI:29105"/>
        <note>catalytic</note>
    </ligand>
</feature>
<evidence type="ECO:0000256" key="11">
    <source>
        <dbReference type="ARBA" id="ARBA00023146"/>
    </source>
</evidence>
<feature type="binding site" evidence="13">
    <location>
        <position position="342"/>
    </location>
    <ligand>
        <name>Zn(2+)</name>
        <dbReference type="ChEBI" id="CHEBI:29105"/>
        <note>catalytic</note>
    </ligand>
</feature>
<dbReference type="Gene3D" id="3.30.980.10">
    <property type="entry name" value="Threonyl-trna Synthetase, Chain A, domain 2"/>
    <property type="match status" value="1"/>
</dbReference>
<comment type="caution">
    <text evidence="13">Lacks conserved residue(s) required for the propagation of feature annotation.</text>
</comment>